<name>A0A1L2BX24_9CAUD</name>
<dbReference type="Proteomes" id="UP000225722">
    <property type="component" value="Segment"/>
</dbReference>
<accession>A0A1L2BX24</accession>
<dbReference type="Gene3D" id="3.40.50.300">
    <property type="entry name" value="P-loop containing nucleotide triphosphate hydrolases"/>
    <property type="match status" value="1"/>
</dbReference>
<evidence type="ECO:0000313" key="3">
    <source>
        <dbReference type="Proteomes" id="UP000225722"/>
    </source>
</evidence>
<dbReference type="InterPro" id="IPR027417">
    <property type="entry name" value="P-loop_NTPase"/>
</dbReference>
<reference evidence="3" key="1">
    <citation type="submission" date="2015-12" db="EMBL/GenBank/DDBJ databases">
        <authorList>
            <person name="Sencilo A."/>
            <person name="Bamford D.H."/>
            <person name="Roine E."/>
        </authorList>
    </citation>
    <scope>NUCLEOTIDE SEQUENCE [LARGE SCALE GENOMIC DNA]</scope>
</reference>
<feature type="compositionally biased region" description="Polar residues" evidence="1">
    <location>
        <begin position="563"/>
        <end position="576"/>
    </location>
</feature>
<proteinExistence type="predicted"/>
<feature type="region of interest" description="Disordered" evidence="1">
    <location>
        <begin position="563"/>
        <end position="605"/>
    </location>
</feature>
<evidence type="ECO:0000256" key="1">
    <source>
        <dbReference type="SAM" id="MobiDB-lite"/>
    </source>
</evidence>
<feature type="compositionally biased region" description="Pro residues" evidence="1">
    <location>
        <begin position="591"/>
        <end position="601"/>
    </location>
</feature>
<feature type="compositionally biased region" description="Basic and acidic residues" evidence="1">
    <location>
        <begin position="577"/>
        <end position="590"/>
    </location>
</feature>
<keyword evidence="3" id="KW-1185">Reference proteome</keyword>
<protein>
    <submittedName>
        <fullName evidence="2">Uncharacterized protein</fullName>
    </submittedName>
</protein>
<organism evidence="2 3">
    <name type="scientific">Nodularia phage vB_NpeS-2AV2</name>
    <dbReference type="NCBI Taxonomy" id="1777122"/>
    <lineage>
        <taxon>Viruses</taxon>
        <taxon>Duplodnaviria</taxon>
        <taxon>Heunggongvirae</taxon>
        <taxon>Uroviricota</taxon>
        <taxon>Caudoviricetes</taxon>
        <taxon>Ravarandavirus</taxon>
        <taxon>Ravarandavirus rv2AV2</taxon>
    </lineage>
</organism>
<dbReference type="EMBL" id="KU230356">
    <property type="protein sequence ID" value="ALY07581.1"/>
    <property type="molecule type" value="Genomic_DNA"/>
</dbReference>
<evidence type="ECO:0000313" key="2">
    <source>
        <dbReference type="EMBL" id="ALY07581.1"/>
    </source>
</evidence>
<gene>
    <name evidence="2" type="ORF">2AV2_129</name>
</gene>
<sequence>MSRLDLDKYSYTTPKIAMLSWSLLAAALGSAIASHYGSYPHSLDMCFYPVAAQKRDAKIEQLRIDNLITEISDKSPQPSLGTKHCNPGRGDIGTIPASYIKKAHNGSLNDRASELAPITQGLRGGWLKQVSEVPAENPFKIPFGAGAIVLGTGAIFALKKQQDQAGQLRPMYRATQRGASLQAGYALALHEGDLKLSAELMLNKLRGLRESDARIMFARSVTDEQAHFMLQAMDEDDYHSFGYLLDNGASFNKFLAPATTQEVQLEAQPDFVAEPVANQPPDGEPVDKVEYTKTADMPRADKYEPYRQIGLQILQQAGTPGKCKAIVAPSRTGKTTVLYFMLEESYRVLGDNLTCYVWQGKGIEPIHPNIPRKNHSGFTLKEFNLDALDAVWEEYELRQELLEQGHRNFAPTLLIITDWQSIKDQISSFSPKEFKEIQAKLMTLINNGAALGTTIWLDSQSPSIDEWGLGSSSIRDNFDIFAIARIGKDKSGVPMGDTKCITKMVNNPYLVPGEKDRVRSLEQFGVLVDGMESGQIKTSVILSTAGIVRLGITPEFERKVLQFQTKQPASDSQPTDTPKEVERKPKEPLEFPKPNPSPEPLPKPEDKVRSLLAEGKNYRQICEILGGKHPIKHTAAILGSMCRIDKIDILSVNAKSLLDVLRGEGWIEIDSSRFTELVSPLGFSGYDLATYLEELELLTFTQVKDGCVRALY</sequence>